<keyword evidence="1" id="KW-1133">Transmembrane helix</keyword>
<keyword evidence="3" id="KW-1185">Reference proteome</keyword>
<dbReference type="RefSeq" id="WP_306726883.1">
    <property type="nucleotide sequence ID" value="NZ_JAVDDT010000001.1"/>
</dbReference>
<gene>
    <name evidence="2" type="ORF">RBH19_00710</name>
</gene>
<comment type="caution">
    <text evidence="2">The sequence shown here is derived from an EMBL/GenBank/DDBJ whole genome shotgun (WGS) entry which is preliminary data.</text>
</comment>
<feature type="transmembrane region" description="Helical" evidence="1">
    <location>
        <begin position="43"/>
        <end position="65"/>
    </location>
</feature>
<feature type="transmembrane region" description="Helical" evidence="1">
    <location>
        <begin position="71"/>
        <end position="92"/>
    </location>
</feature>
<dbReference type="EMBL" id="JAVDDT010000001">
    <property type="protein sequence ID" value="MDQ2068392.1"/>
    <property type="molecule type" value="Genomic_DNA"/>
</dbReference>
<protein>
    <submittedName>
        <fullName evidence="2">Uncharacterized protein</fullName>
    </submittedName>
</protein>
<reference evidence="2 3" key="1">
    <citation type="submission" date="2023-08" db="EMBL/GenBank/DDBJ databases">
        <title>Whole-genome sequencing of halo(alkali)philic microorganisms from hypersaline lakes.</title>
        <authorList>
            <person name="Sorokin D.Y."/>
            <person name="Abbas B."/>
            <person name="Merkel A.Y."/>
        </authorList>
    </citation>
    <scope>NUCLEOTIDE SEQUENCE [LARGE SCALE GENOMIC DNA]</scope>
    <source>
        <strain evidence="2 3">AB-CW4</strain>
    </source>
</reference>
<evidence type="ECO:0000313" key="2">
    <source>
        <dbReference type="EMBL" id="MDQ2068392.1"/>
    </source>
</evidence>
<dbReference type="Proteomes" id="UP001239019">
    <property type="component" value="Unassembled WGS sequence"/>
</dbReference>
<proteinExistence type="predicted"/>
<dbReference type="PROSITE" id="PS51257">
    <property type="entry name" value="PROKAR_LIPOPROTEIN"/>
    <property type="match status" value="1"/>
</dbReference>
<organism evidence="2 3">
    <name type="scientific">Natronospira bacteriovora</name>
    <dbReference type="NCBI Taxonomy" id="3069753"/>
    <lineage>
        <taxon>Bacteria</taxon>
        <taxon>Pseudomonadati</taxon>
        <taxon>Pseudomonadota</taxon>
        <taxon>Gammaproteobacteria</taxon>
        <taxon>Natronospirales</taxon>
        <taxon>Natronospiraceae</taxon>
        <taxon>Natronospira</taxon>
    </lineage>
</organism>
<evidence type="ECO:0000313" key="3">
    <source>
        <dbReference type="Proteomes" id="UP001239019"/>
    </source>
</evidence>
<sequence>MRPLSVLTGIILGSCFAISIGLLVVTLLYFLNAQHDYIRQDIPALLGHGVIFLGLTVLAAAAFWGSIRERWWLWYSQALLWLALGLTVFHYWPD</sequence>
<keyword evidence="1" id="KW-0472">Membrane</keyword>
<feature type="transmembrane region" description="Helical" evidence="1">
    <location>
        <begin position="6"/>
        <end position="31"/>
    </location>
</feature>
<name>A0ABU0W301_9GAMM</name>
<keyword evidence="1" id="KW-0812">Transmembrane</keyword>
<accession>A0ABU0W301</accession>
<evidence type="ECO:0000256" key="1">
    <source>
        <dbReference type="SAM" id="Phobius"/>
    </source>
</evidence>